<dbReference type="InterPro" id="IPR025331">
    <property type="entry name" value="TNT"/>
</dbReference>
<keyword evidence="4" id="KW-1185">Reference proteome</keyword>
<dbReference type="EMBL" id="ML742042">
    <property type="protein sequence ID" value="KAE8153217.1"/>
    <property type="molecule type" value="Genomic_DNA"/>
</dbReference>
<feature type="signal peptide" evidence="1">
    <location>
        <begin position="1"/>
        <end position="15"/>
    </location>
</feature>
<evidence type="ECO:0000313" key="4">
    <source>
        <dbReference type="Proteomes" id="UP000325780"/>
    </source>
</evidence>
<gene>
    <name evidence="3" type="ORF">BDV25DRAFT_38800</name>
</gene>
<accession>A0A5N6U3K8</accession>
<evidence type="ECO:0000259" key="2">
    <source>
        <dbReference type="Pfam" id="PF14021"/>
    </source>
</evidence>
<evidence type="ECO:0000256" key="1">
    <source>
        <dbReference type="SAM" id="SignalP"/>
    </source>
</evidence>
<dbReference type="GO" id="GO:0050135">
    <property type="term" value="F:NADP+ nucleosidase activity"/>
    <property type="evidence" value="ECO:0007669"/>
    <property type="project" value="InterPro"/>
</dbReference>
<sequence>MNALLLFSVLSGALSLPLASVQDTTTQCTNPCNGVESTNHPSSLCGNKFLGPAVFTAPSDPDWSDMFAGYDPLAQLCPTSFLKQWTTGSAYIYPPDDGALLDSAQKPVITEYTLQEGYELDRFGSQYGGYLAPRGTPFAWRSIPPGNLNPHANSTQYNYWVWRVKVPFNVTGGPIAPWFGQPGFGLQFYYEAGLGELESQGFIELVESRSCPCVAHDL</sequence>
<dbReference type="InterPro" id="IPR053024">
    <property type="entry name" value="Fungal_surface_NADase"/>
</dbReference>
<dbReference type="AlphaFoldDB" id="A0A5N6U3K8"/>
<evidence type="ECO:0000313" key="3">
    <source>
        <dbReference type="EMBL" id="KAE8153217.1"/>
    </source>
</evidence>
<name>A0A5N6U3K8_ASPAV</name>
<protein>
    <recommendedName>
        <fullName evidence="2">TNT domain-containing protein</fullName>
    </recommendedName>
</protein>
<feature type="chain" id="PRO_5025012204" description="TNT domain-containing protein" evidence="1">
    <location>
        <begin position="16"/>
        <end position="218"/>
    </location>
</feature>
<dbReference type="Proteomes" id="UP000325780">
    <property type="component" value="Unassembled WGS sequence"/>
</dbReference>
<dbReference type="PANTHER" id="PTHR42059">
    <property type="entry name" value="TNT DOMAIN-CONTAINING PROTEIN"/>
    <property type="match status" value="1"/>
</dbReference>
<feature type="domain" description="TNT" evidence="2">
    <location>
        <begin position="113"/>
        <end position="204"/>
    </location>
</feature>
<keyword evidence="1" id="KW-0732">Signal</keyword>
<dbReference type="Pfam" id="PF14021">
    <property type="entry name" value="TNT"/>
    <property type="match status" value="1"/>
</dbReference>
<dbReference type="PANTHER" id="PTHR42059:SF1">
    <property type="entry name" value="TNT DOMAIN-CONTAINING PROTEIN"/>
    <property type="match status" value="1"/>
</dbReference>
<reference evidence="3 4" key="1">
    <citation type="submission" date="2019-04" db="EMBL/GenBank/DDBJ databases">
        <title>Friends and foes A comparative genomics study of 23 Aspergillus species from section Flavi.</title>
        <authorList>
            <consortium name="DOE Joint Genome Institute"/>
            <person name="Kjaerbolling I."/>
            <person name="Vesth T."/>
            <person name="Frisvad J.C."/>
            <person name="Nybo J.L."/>
            <person name="Theobald S."/>
            <person name="Kildgaard S."/>
            <person name="Isbrandt T."/>
            <person name="Kuo A."/>
            <person name="Sato A."/>
            <person name="Lyhne E.K."/>
            <person name="Kogle M.E."/>
            <person name="Wiebenga A."/>
            <person name="Kun R.S."/>
            <person name="Lubbers R.J."/>
            <person name="Makela M.R."/>
            <person name="Barry K."/>
            <person name="Chovatia M."/>
            <person name="Clum A."/>
            <person name="Daum C."/>
            <person name="Haridas S."/>
            <person name="He G."/>
            <person name="LaButti K."/>
            <person name="Lipzen A."/>
            <person name="Mondo S."/>
            <person name="Riley R."/>
            <person name="Salamov A."/>
            <person name="Simmons B.A."/>
            <person name="Magnuson J.K."/>
            <person name="Henrissat B."/>
            <person name="Mortensen U.H."/>
            <person name="Larsen T.O."/>
            <person name="Devries R.P."/>
            <person name="Grigoriev I.V."/>
            <person name="Machida M."/>
            <person name="Baker S.E."/>
            <person name="Andersen M.R."/>
        </authorList>
    </citation>
    <scope>NUCLEOTIDE SEQUENCE [LARGE SCALE GENOMIC DNA]</scope>
    <source>
        <strain evidence="3 4">IBT 18842</strain>
    </source>
</reference>
<dbReference type="OrthoDB" id="2923349at2759"/>
<proteinExistence type="predicted"/>
<organism evidence="3 4">
    <name type="scientific">Aspergillus avenaceus</name>
    <dbReference type="NCBI Taxonomy" id="36643"/>
    <lineage>
        <taxon>Eukaryota</taxon>
        <taxon>Fungi</taxon>
        <taxon>Dikarya</taxon>
        <taxon>Ascomycota</taxon>
        <taxon>Pezizomycotina</taxon>
        <taxon>Eurotiomycetes</taxon>
        <taxon>Eurotiomycetidae</taxon>
        <taxon>Eurotiales</taxon>
        <taxon>Aspergillaceae</taxon>
        <taxon>Aspergillus</taxon>
        <taxon>Aspergillus subgen. Circumdati</taxon>
    </lineage>
</organism>